<sequence>MSMALQTKGLIAAELMCPEHVHFFGPRPKQQQKYSTYPKRQKVRGKLRLVMSKPIKFNKIEIRFKGHSQLTWRNPLKSQHSFLVEKMHAWKTLRKWRTILLENATLPEGVTEFGFEVILPGHLCPSFKSPYLEIRYILSAIILPSAKFSKEITVNKEVKILKTLLPKDVAYGLVPGYQVPRQLMRGERLNCLSWEFQVPRWVCLENGYIEFDGFLRSTASDIVLERIEVDVVQEEIYRGVVNNDTRSMKRHLVICSNKPSTYIQPPLQTVISFAFPLQIAPPSPPSNRLLQLRRVHSVPTQLSAHTSTPAISSIEKLVTPTGEVTTISRGHLTYSLESPFLEIQHFVRITIHIPGGVSPICIGLPIRITQHLELKEDLLPTYENSIRDEEELPDYFTTSSTAGTEEEEEERDNDVAASLPTTGISGNSLSSEQDNDHQTPSTSPALLSQCIEPYSYLGMTRLLLPSPPAQRARRGGHQYSASQPPSLSAFHSSHRGAISNDINSNSGYCRVPYTSFFAGRLGGATIIKERTLEGFCMQS</sequence>
<proteinExistence type="predicted"/>
<dbReference type="GO" id="GO:0005829">
    <property type="term" value="C:cytosol"/>
    <property type="evidence" value="ECO:0007669"/>
    <property type="project" value="TreeGrafter"/>
</dbReference>
<evidence type="ECO:0000256" key="1">
    <source>
        <dbReference type="SAM" id="MobiDB-lite"/>
    </source>
</evidence>
<keyword evidence="4" id="KW-1185">Reference proteome</keyword>
<dbReference type="PANTHER" id="PTHR11188:SF17">
    <property type="entry name" value="FI21816P1"/>
    <property type="match status" value="1"/>
</dbReference>
<dbReference type="SUPFAM" id="SSF81296">
    <property type="entry name" value="E set domains"/>
    <property type="match status" value="1"/>
</dbReference>
<dbReference type="InterPro" id="IPR014756">
    <property type="entry name" value="Ig_E-set"/>
</dbReference>
<dbReference type="InterPro" id="IPR011021">
    <property type="entry name" value="Arrestin-like_N"/>
</dbReference>
<evidence type="ECO:0000313" key="3">
    <source>
        <dbReference type="EMBL" id="KAG2218932.1"/>
    </source>
</evidence>
<evidence type="ECO:0000313" key="4">
    <source>
        <dbReference type="Proteomes" id="UP000646827"/>
    </source>
</evidence>
<dbReference type="GO" id="GO:0031625">
    <property type="term" value="F:ubiquitin protein ligase binding"/>
    <property type="evidence" value="ECO:0007669"/>
    <property type="project" value="TreeGrafter"/>
</dbReference>
<gene>
    <name evidence="3" type="ORF">INT45_008169</name>
</gene>
<reference evidence="3 4" key="1">
    <citation type="submission" date="2020-12" db="EMBL/GenBank/DDBJ databases">
        <title>Metabolic potential, ecology and presence of endohyphal bacteria is reflected in genomic diversity of Mucoromycotina.</title>
        <authorList>
            <person name="Muszewska A."/>
            <person name="Okrasinska A."/>
            <person name="Steczkiewicz K."/>
            <person name="Drgas O."/>
            <person name="Orlowska M."/>
            <person name="Perlinska-Lenart U."/>
            <person name="Aleksandrzak-Piekarczyk T."/>
            <person name="Szatraj K."/>
            <person name="Zielenkiewicz U."/>
            <person name="Pilsyk S."/>
            <person name="Malc E."/>
            <person name="Mieczkowski P."/>
            <person name="Kruszewska J.S."/>
            <person name="Biernat P."/>
            <person name="Pawlowska J."/>
        </authorList>
    </citation>
    <scope>NUCLEOTIDE SEQUENCE [LARGE SCALE GENOMIC DNA]</scope>
    <source>
        <strain evidence="3 4">CBS 142.35</strain>
    </source>
</reference>
<dbReference type="GO" id="GO:0005886">
    <property type="term" value="C:plasma membrane"/>
    <property type="evidence" value="ECO:0007669"/>
    <property type="project" value="TreeGrafter"/>
</dbReference>
<dbReference type="Pfam" id="PF00339">
    <property type="entry name" value="Arrestin_N"/>
    <property type="match status" value="1"/>
</dbReference>
<dbReference type="EMBL" id="JAEPRB010000203">
    <property type="protein sequence ID" value="KAG2218932.1"/>
    <property type="molecule type" value="Genomic_DNA"/>
</dbReference>
<dbReference type="GO" id="GO:0030674">
    <property type="term" value="F:protein-macromolecule adaptor activity"/>
    <property type="evidence" value="ECO:0007669"/>
    <property type="project" value="TreeGrafter"/>
</dbReference>
<dbReference type="OrthoDB" id="2333384at2759"/>
<feature type="domain" description="Arrestin-like N-terminal" evidence="2">
    <location>
        <begin position="35"/>
        <end position="161"/>
    </location>
</feature>
<comment type="caution">
    <text evidence="3">The sequence shown here is derived from an EMBL/GenBank/DDBJ whole genome shotgun (WGS) entry which is preliminary data.</text>
</comment>
<feature type="compositionally biased region" description="Polar residues" evidence="1">
    <location>
        <begin position="479"/>
        <end position="491"/>
    </location>
</feature>
<feature type="region of interest" description="Disordered" evidence="1">
    <location>
        <begin position="385"/>
        <end position="445"/>
    </location>
</feature>
<feature type="compositionally biased region" description="Polar residues" evidence="1">
    <location>
        <begin position="419"/>
        <end position="445"/>
    </location>
</feature>
<name>A0A8H7VHC9_9FUNG</name>
<accession>A0A8H7VHC9</accession>
<dbReference type="Gene3D" id="2.60.40.640">
    <property type="match status" value="1"/>
</dbReference>
<evidence type="ECO:0000259" key="2">
    <source>
        <dbReference type="Pfam" id="PF00339"/>
    </source>
</evidence>
<dbReference type="Proteomes" id="UP000646827">
    <property type="component" value="Unassembled WGS sequence"/>
</dbReference>
<dbReference type="GO" id="GO:0070086">
    <property type="term" value="P:ubiquitin-dependent endocytosis"/>
    <property type="evidence" value="ECO:0007669"/>
    <property type="project" value="TreeGrafter"/>
</dbReference>
<dbReference type="PANTHER" id="PTHR11188">
    <property type="entry name" value="ARRESTIN DOMAIN CONTAINING PROTEIN"/>
    <property type="match status" value="1"/>
</dbReference>
<protein>
    <recommendedName>
        <fullName evidence="2">Arrestin-like N-terminal domain-containing protein</fullName>
    </recommendedName>
</protein>
<feature type="region of interest" description="Disordered" evidence="1">
    <location>
        <begin position="468"/>
        <end position="492"/>
    </location>
</feature>
<dbReference type="InterPro" id="IPR014752">
    <property type="entry name" value="Arrestin-like_C"/>
</dbReference>
<dbReference type="InterPro" id="IPR050357">
    <property type="entry name" value="Arrestin_domain-protein"/>
</dbReference>
<dbReference type="AlphaFoldDB" id="A0A8H7VHC9"/>
<organism evidence="3 4">
    <name type="scientific">Circinella minor</name>
    <dbReference type="NCBI Taxonomy" id="1195481"/>
    <lineage>
        <taxon>Eukaryota</taxon>
        <taxon>Fungi</taxon>
        <taxon>Fungi incertae sedis</taxon>
        <taxon>Mucoromycota</taxon>
        <taxon>Mucoromycotina</taxon>
        <taxon>Mucoromycetes</taxon>
        <taxon>Mucorales</taxon>
        <taxon>Lichtheimiaceae</taxon>
        <taxon>Circinella</taxon>
    </lineage>
</organism>